<dbReference type="Pfam" id="PF17919">
    <property type="entry name" value="RT_RNaseH_2"/>
    <property type="match status" value="1"/>
</dbReference>
<dbReference type="InterPro" id="IPR036397">
    <property type="entry name" value="RNaseH_sf"/>
</dbReference>
<proteinExistence type="predicted"/>
<dbReference type="InterPro" id="IPR041577">
    <property type="entry name" value="RT_RNaseH_2"/>
</dbReference>
<protein>
    <recommendedName>
        <fullName evidence="4">Integrase catalytic domain-containing protein</fullName>
    </recommendedName>
</protein>
<feature type="domain" description="Reverse transcriptase/retrotransposon-derived protein RNase H-like" evidence="2">
    <location>
        <begin position="83"/>
        <end position="155"/>
    </location>
</feature>
<gene>
    <name evidence="3" type="primary">LOC107814509</name>
</gene>
<dbReference type="InterPro" id="IPR000477">
    <property type="entry name" value="RT_dom"/>
</dbReference>
<evidence type="ECO:0000259" key="1">
    <source>
        <dbReference type="Pfam" id="PF00078"/>
    </source>
</evidence>
<dbReference type="InterPro" id="IPR043502">
    <property type="entry name" value="DNA/RNA_pol_sf"/>
</dbReference>
<dbReference type="OrthoDB" id="1736889at2759"/>
<dbReference type="RefSeq" id="XP_016495426.1">
    <property type="nucleotide sequence ID" value="XM_016639940.1"/>
</dbReference>
<dbReference type="PANTHER" id="PTHR48475:SF1">
    <property type="entry name" value="RNASE H TYPE-1 DOMAIN-CONTAINING PROTEIN"/>
    <property type="match status" value="1"/>
</dbReference>
<dbReference type="InterPro" id="IPR012337">
    <property type="entry name" value="RNaseH-like_sf"/>
</dbReference>
<dbReference type="Gene3D" id="3.30.420.10">
    <property type="entry name" value="Ribonuclease H-like superfamily/Ribonuclease H"/>
    <property type="match status" value="2"/>
</dbReference>
<dbReference type="KEGG" id="nta:107814509"/>
<dbReference type="PANTHER" id="PTHR48475">
    <property type="entry name" value="RIBONUCLEASE H"/>
    <property type="match status" value="1"/>
</dbReference>
<name>A0A1S4C2M7_TOBAC</name>
<dbReference type="GO" id="GO:0003676">
    <property type="term" value="F:nucleic acid binding"/>
    <property type="evidence" value="ECO:0007669"/>
    <property type="project" value="InterPro"/>
</dbReference>
<dbReference type="AlphaFoldDB" id="A0A1S4C2M7"/>
<dbReference type="PaxDb" id="4097-A0A1S4C2M7"/>
<feature type="domain" description="Reverse transcriptase" evidence="1">
    <location>
        <begin position="1"/>
        <end position="58"/>
    </location>
</feature>
<reference evidence="3" key="1">
    <citation type="submission" date="2025-08" db="UniProtKB">
        <authorList>
            <consortium name="RefSeq"/>
        </authorList>
    </citation>
    <scope>IDENTIFICATION</scope>
</reference>
<evidence type="ECO:0008006" key="4">
    <source>
        <dbReference type="Google" id="ProtNLM"/>
    </source>
</evidence>
<organism evidence="3">
    <name type="scientific">Nicotiana tabacum</name>
    <name type="common">Common tobacco</name>
    <dbReference type="NCBI Taxonomy" id="4097"/>
    <lineage>
        <taxon>Eukaryota</taxon>
        <taxon>Viridiplantae</taxon>
        <taxon>Streptophyta</taxon>
        <taxon>Embryophyta</taxon>
        <taxon>Tracheophyta</taxon>
        <taxon>Spermatophyta</taxon>
        <taxon>Magnoliopsida</taxon>
        <taxon>eudicotyledons</taxon>
        <taxon>Gunneridae</taxon>
        <taxon>Pentapetalae</taxon>
        <taxon>asterids</taxon>
        <taxon>lamiids</taxon>
        <taxon>Solanales</taxon>
        <taxon>Solanaceae</taxon>
        <taxon>Nicotianoideae</taxon>
        <taxon>Nicotianeae</taxon>
        <taxon>Nicotiana</taxon>
    </lineage>
</organism>
<dbReference type="InterPro" id="IPR043128">
    <property type="entry name" value="Rev_trsase/Diguanyl_cyclase"/>
</dbReference>
<accession>A0A1S4C2M7</accession>
<evidence type="ECO:0000259" key="2">
    <source>
        <dbReference type="Pfam" id="PF17919"/>
    </source>
</evidence>
<dbReference type="Pfam" id="PF00078">
    <property type="entry name" value="RVT_1"/>
    <property type="match status" value="1"/>
</dbReference>
<evidence type="ECO:0000313" key="3">
    <source>
        <dbReference type="RefSeq" id="XP_016495426.1"/>
    </source>
</evidence>
<dbReference type="SUPFAM" id="SSF56672">
    <property type="entry name" value="DNA/RNA polymerases"/>
    <property type="match status" value="1"/>
</dbReference>
<dbReference type="SUPFAM" id="SSF53098">
    <property type="entry name" value="Ribonuclease H-like"/>
    <property type="match status" value="1"/>
</dbReference>
<sequence>MPFGLKNAGATYTRAMTIIFHDMIHKEIEVFVDDVIVKSRKQSDHVRDLRKFFQRLRSRFTAQLITTCGPIFKLLKKDVAVAWTGECQEAFDKIKKYLWNPPVLVPPEPGRPLILYLIVLDNSFGYVLGQHDVTGRKEQAIYYLSKKFTAYKRKKPGWKLFFDGAANMKSVGIGAMLISEEGHHYAVTAQLRFYCTNNMAEYEACILGLRVQAYTRIHNEVAHAIATSASMLHHPDKAYVDPIHIQVHDQHAYCNMLEEELDGEPWFHEIKENIRMDVYPVQATSDQKRTIYRLSNWFFFSKGILSKRMLDLRLLRFFEHNIIGSPWRGIVSASCENVINVRPIEPAAANGHRFILVAIDYFTKWVEAKTFKAVTKKAVVDFVHENIICRFGNLKTLITDNGANLNSNLMKKLVKARLEQLSLIDEKRLAIVYHSQLYQWRMARAYNKKVCPRKFEVGQLVLKRILPHREEAKGKFAPNWPGPFVVSRVLSNGALYITDMEGKFMEMAINSDAVKRYYV</sequence>
<dbReference type="Gene3D" id="3.30.70.270">
    <property type="match status" value="1"/>
</dbReference>